<evidence type="ECO:0000256" key="5">
    <source>
        <dbReference type="ARBA" id="ARBA00022692"/>
    </source>
</evidence>
<evidence type="ECO:0000256" key="6">
    <source>
        <dbReference type="ARBA" id="ARBA00022989"/>
    </source>
</evidence>
<accession>A0AB73IMY3</accession>
<evidence type="ECO:0000256" key="8">
    <source>
        <dbReference type="RuleBase" id="RU363041"/>
    </source>
</evidence>
<comment type="similarity">
    <text evidence="2 8">Belongs to the 4-toluene sulfonate uptake permease (TSUP) (TC 2.A.102) family.</text>
</comment>
<dbReference type="RefSeq" id="WP_392395761.1">
    <property type="nucleotide sequence ID" value="NZ_JAURTK010000015.1"/>
</dbReference>
<keyword evidence="7 8" id="KW-0472">Membrane</keyword>
<feature type="transmembrane region" description="Helical" evidence="8">
    <location>
        <begin position="208"/>
        <end position="225"/>
    </location>
</feature>
<evidence type="ECO:0000256" key="2">
    <source>
        <dbReference type="ARBA" id="ARBA00009142"/>
    </source>
</evidence>
<evidence type="ECO:0000256" key="7">
    <source>
        <dbReference type="ARBA" id="ARBA00023136"/>
    </source>
</evidence>
<dbReference type="Pfam" id="PF01925">
    <property type="entry name" value="TauE"/>
    <property type="match status" value="1"/>
</dbReference>
<evidence type="ECO:0000256" key="3">
    <source>
        <dbReference type="ARBA" id="ARBA00022448"/>
    </source>
</evidence>
<feature type="transmembrane region" description="Helical" evidence="8">
    <location>
        <begin position="141"/>
        <end position="171"/>
    </location>
</feature>
<gene>
    <name evidence="9" type="ORF">J2793_006516</name>
</gene>
<evidence type="ECO:0000313" key="9">
    <source>
        <dbReference type="EMBL" id="MDP9651041.1"/>
    </source>
</evidence>
<keyword evidence="5 8" id="KW-0812">Transmembrane</keyword>
<evidence type="ECO:0000256" key="4">
    <source>
        <dbReference type="ARBA" id="ARBA00022475"/>
    </source>
</evidence>
<keyword evidence="6 8" id="KW-1133">Transmembrane helix</keyword>
<feature type="transmembrane region" description="Helical" evidence="8">
    <location>
        <begin position="183"/>
        <end position="202"/>
    </location>
</feature>
<proteinExistence type="inferred from homology"/>
<protein>
    <recommendedName>
        <fullName evidence="8">Probable membrane transporter protein</fullName>
    </recommendedName>
</protein>
<dbReference type="GO" id="GO:0005886">
    <property type="term" value="C:plasma membrane"/>
    <property type="evidence" value="ECO:0007669"/>
    <property type="project" value="UniProtKB-SubCell"/>
</dbReference>
<keyword evidence="3" id="KW-0813">Transport</keyword>
<dbReference type="AlphaFoldDB" id="A0AB73IMY3"/>
<dbReference type="EMBL" id="JAURTK010000015">
    <property type="protein sequence ID" value="MDP9651041.1"/>
    <property type="molecule type" value="Genomic_DNA"/>
</dbReference>
<comment type="subcellular location">
    <subcellularLocation>
        <location evidence="1 8">Cell membrane</location>
        <topology evidence="1 8">Multi-pass membrane protein</topology>
    </subcellularLocation>
</comment>
<organism evidence="9 10">
    <name type="scientific">Paraburkholderia caledonica</name>
    <dbReference type="NCBI Taxonomy" id="134536"/>
    <lineage>
        <taxon>Bacteria</taxon>
        <taxon>Pseudomonadati</taxon>
        <taxon>Pseudomonadota</taxon>
        <taxon>Betaproteobacteria</taxon>
        <taxon>Burkholderiales</taxon>
        <taxon>Burkholderiaceae</taxon>
        <taxon>Paraburkholderia</taxon>
    </lineage>
</organism>
<dbReference type="PANTHER" id="PTHR30269">
    <property type="entry name" value="TRANSMEMBRANE PROTEIN YFCA"/>
    <property type="match status" value="1"/>
</dbReference>
<feature type="transmembrane region" description="Helical" evidence="8">
    <location>
        <begin position="232"/>
        <end position="253"/>
    </location>
</feature>
<dbReference type="Proteomes" id="UP001229486">
    <property type="component" value="Unassembled WGS sequence"/>
</dbReference>
<evidence type="ECO:0000256" key="1">
    <source>
        <dbReference type="ARBA" id="ARBA00004651"/>
    </source>
</evidence>
<feature type="transmembrane region" description="Helical" evidence="8">
    <location>
        <begin position="72"/>
        <end position="93"/>
    </location>
</feature>
<sequence length="254" mass="26357">MDWTTTFSLLVAGIAGGIVNAMAGGATLITFPAMMMAGLPAITANASNAVAISPGHIVAVLADRSKLPPRSVYFTVLCLTSLVCGAIGARAVLALPERLFTLPVPALIAFATVLFALAPSIQAWASRNRPTEDCISLRMRASVIAATSLYGGFFGAGLGVMLTAVLSIVEVGDIRTIKALKNVLASCVSLAAVMTFVGSGAVAWPPTVVMLGGALIGGYLGGYLIRVLPAAWVRHFVIVAGVLMSIIYARQYWF</sequence>
<dbReference type="InterPro" id="IPR052017">
    <property type="entry name" value="TSUP"/>
</dbReference>
<feature type="transmembrane region" description="Helical" evidence="8">
    <location>
        <begin position="100"/>
        <end position="121"/>
    </location>
</feature>
<dbReference type="PANTHER" id="PTHR30269:SF0">
    <property type="entry name" value="MEMBRANE TRANSPORTER PROTEIN YFCA-RELATED"/>
    <property type="match status" value="1"/>
</dbReference>
<evidence type="ECO:0000313" key="10">
    <source>
        <dbReference type="Proteomes" id="UP001229486"/>
    </source>
</evidence>
<name>A0AB73IMY3_9BURK</name>
<dbReference type="InterPro" id="IPR002781">
    <property type="entry name" value="TM_pro_TauE-like"/>
</dbReference>
<keyword evidence="4 8" id="KW-1003">Cell membrane</keyword>
<reference evidence="9" key="1">
    <citation type="submission" date="2023-07" db="EMBL/GenBank/DDBJ databases">
        <title>Sorghum-associated microbial communities from plants grown in Nebraska, USA.</title>
        <authorList>
            <person name="Schachtman D."/>
        </authorList>
    </citation>
    <scope>NUCLEOTIDE SEQUENCE</scope>
    <source>
        <strain evidence="9">DS1061</strain>
    </source>
</reference>
<comment type="caution">
    <text evidence="9">The sequence shown here is derived from an EMBL/GenBank/DDBJ whole genome shotgun (WGS) entry which is preliminary data.</text>
</comment>